<dbReference type="Proteomes" id="UP000037122">
    <property type="component" value="Unassembled WGS sequence"/>
</dbReference>
<evidence type="ECO:0000313" key="11">
    <source>
        <dbReference type="Proteomes" id="UP000037122"/>
    </source>
</evidence>
<dbReference type="VEuPathDB" id="FungiDB:CJJ07_005160"/>
<evidence type="ECO:0000256" key="6">
    <source>
        <dbReference type="ARBA" id="ARBA00046326"/>
    </source>
</evidence>
<keyword evidence="3" id="KW-0653">Protein transport</keyword>
<dbReference type="InterPro" id="IPR007249">
    <property type="entry name" value="DOP1_N"/>
</dbReference>
<feature type="domain" description="DOP1-like C-terminal" evidence="9">
    <location>
        <begin position="1222"/>
        <end position="1658"/>
    </location>
</feature>
<evidence type="ECO:0000313" key="10">
    <source>
        <dbReference type="EMBL" id="KND95982.1"/>
    </source>
</evidence>
<evidence type="ECO:0000256" key="5">
    <source>
        <dbReference type="ARBA" id="ARBA00023136"/>
    </source>
</evidence>
<dbReference type="InterPro" id="IPR040314">
    <property type="entry name" value="DOP1"/>
</dbReference>
<reference evidence="11" key="1">
    <citation type="journal article" date="2015" name="BMC Genomics">
        <title>Draft genome of a commonly misdiagnosed multidrug resistant pathogen Candida auris.</title>
        <authorList>
            <person name="Chatterjee S."/>
            <person name="Alampalli S.V."/>
            <person name="Nageshan R.K."/>
            <person name="Chettiar S.T."/>
            <person name="Joshi S."/>
            <person name="Tatu U.S."/>
        </authorList>
    </citation>
    <scope>NUCLEOTIDE SEQUENCE [LARGE SCALE GENOMIC DNA]</scope>
    <source>
        <strain evidence="11">6684</strain>
    </source>
</reference>
<name>A0A0L0NPA2_CANAR</name>
<dbReference type="GO" id="GO:0005829">
    <property type="term" value="C:cytosol"/>
    <property type="evidence" value="ECO:0007669"/>
    <property type="project" value="GOC"/>
</dbReference>
<dbReference type="VEuPathDB" id="FungiDB:CJI97_002604"/>
<dbReference type="GO" id="GO:0005802">
    <property type="term" value="C:trans-Golgi network"/>
    <property type="evidence" value="ECO:0007669"/>
    <property type="project" value="TreeGrafter"/>
</dbReference>
<evidence type="ECO:0000256" key="3">
    <source>
        <dbReference type="ARBA" id="ARBA00022927"/>
    </source>
</evidence>
<accession>A0A0L0NPA2</accession>
<proteinExistence type="inferred from homology"/>
<feature type="domain" description="DOP1 N-terminal" evidence="7">
    <location>
        <begin position="22"/>
        <end position="336"/>
    </location>
</feature>
<evidence type="ECO:0000256" key="4">
    <source>
        <dbReference type="ARBA" id="ARBA00023034"/>
    </source>
</evidence>
<dbReference type="VEuPathDB" id="FungiDB:CJI96_0000400"/>
<organism evidence="10 11">
    <name type="scientific">Candidozyma auris</name>
    <name type="common">Yeast</name>
    <name type="synonym">Candida auris</name>
    <dbReference type="NCBI Taxonomy" id="498019"/>
    <lineage>
        <taxon>Eukaryota</taxon>
        <taxon>Fungi</taxon>
        <taxon>Dikarya</taxon>
        <taxon>Ascomycota</taxon>
        <taxon>Saccharomycotina</taxon>
        <taxon>Pichiomycetes</taxon>
        <taxon>Metschnikowiaceae</taxon>
        <taxon>Candidozyma</taxon>
    </lineage>
</organism>
<evidence type="ECO:0000256" key="1">
    <source>
        <dbReference type="ARBA" id="ARBA00004395"/>
    </source>
</evidence>
<dbReference type="GO" id="GO:0000139">
    <property type="term" value="C:Golgi membrane"/>
    <property type="evidence" value="ECO:0007669"/>
    <property type="project" value="UniProtKB-SubCell"/>
</dbReference>
<comment type="subcellular location">
    <subcellularLocation>
        <location evidence="1">Golgi apparatus membrane</location>
        <topology evidence="1">Peripheral membrane protein</topology>
    </subcellularLocation>
</comment>
<evidence type="ECO:0000256" key="2">
    <source>
        <dbReference type="ARBA" id="ARBA00022448"/>
    </source>
</evidence>
<dbReference type="GO" id="GO:0015031">
    <property type="term" value="P:protein transport"/>
    <property type="evidence" value="ECO:0007669"/>
    <property type="project" value="UniProtKB-KW"/>
</dbReference>
<evidence type="ECO:0000259" key="7">
    <source>
        <dbReference type="Pfam" id="PF04118"/>
    </source>
</evidence>
<dbReference type="EMBL" id="LGST01000062">
    <property type="protein sequence ID" value="KND95982.1"/>
    <property type="molecule type" value="Genomic_DNA"/>
</dbReference>
<sequence>MEALQSISGLGFQTDSKLDLSAKDKRYLTNVEKALVTFDTLQEWADYIAFLSRLQKALLLGDDSVEPQSVEWIPLSNQVSRKLALCLSPKLPNGVHQKALSLYELIFRALTNDAFNEHINVWLPGFLPVVSYASMQLKPQVLNIYKTYVFQKLKQSTIRSIAKPVLLSLLSVIDDENSEVYKDAFALLDAFKVAMNDNSLFWQTIFLCITSSPERRLGALNWCVARLPSFKLLKDEKGSRLSSEAESCLKPEPGLLVRAFAAALDTSTSFNQANDIVVVRGFFDLLLSHLPLSSEVFQHEFSASDKELLIMACCRITLKKDMSLNRRLWSWLLGPELADESTDGDSRVNYFADNALPILSEGVLKMVNSKDSSMTVKGLKIALSFMLDRWEISQLVAPRFFTLILLACFISVNSQREGKLEILANTKLFFDAVEASFIWEYIICELILSDTSPQYEMLCFLLKNFDFHDQEIAIHIPLAMLCLLLKCEISVKSVETLKLLLGLAQPRLFAPILRVDRLNKEPFLEKVKDYYENLRGDYDVEFPIKKSDMSFMLLDCLKDWYVDSVSKGFLNDELSSILCHFLFTIPTENYDILHFSDKILLDTIFHIRPFCFQLDEMENQKALRLVLSAVKFTRYLVKASNTQQRNRILRIFLSNLWYALISSYPANNEVEAVRIIFDLELSFDSHEIEAGLVEMILHTPRETRSSAFYKLWVHSADLSTSESLLAGPLRLILDDLHDNASASFMASKRLVRNILKDGSAARFLKLLTDPILAFDFIKSLKTQIGHHDDLKNFAYSIESIHNVIRSNEKLVKETLNHELVVSEGTESFELVKTNEWDISNYKSLHLSVLHKFLGLELSSEILESRQLLDDYSKCVSSCLKLFSDLVMGSEADFTAHFEKLLLNCLYYVQAINDIPLEIELVQAEYINTIQKFLDLTKSMNIDIRLLHTSTESKDSLLVTLIIEGIKKCLSAILLEKWFALLTRSLYSWSESVFSVILTLNDGIINKIKTYFERVKRFEKVNDFVNLETSFSILLSGLEDMLSISHSYLLTSSLRSNAKVPTANGDSGFLGSVILGVFQIESPNLQTEEQNRIYSVLISIQDASRIAFEMWDWAEKGVLNLPEEFASTKSATFLSNKLKFRSRKLLEALMDLERQEVIETIIESSSENLTKLKLLHVLDNGRPQITLPHIINSIMTRCYPQGLKESNRSSMNSPVTSKQLSEFLYPYFDSIDTDTIEDVWQKLVMFFKDVLAHAYHFKASLSDYLRVLAVLANKISAKKSSERKGYTKELADLYQRMITAACTLSMAENKDNREELAIEKNLLETLISLIDSLCDVLQDSDKVTAAVNTIVNLALVPNLGGKSDNCELALNLMKLIGSAHPTRVWRNVVSNAFNDNNFFVAEIYKQNQWKSLLSIWASTENDALTDLIARISPPTKSTAANIFVWNEKSELEDKLYVLKRVAYLILVLSPDHFANVLDELCTRIFSVINGSCPALFRTESFVLLRAIALRFDQIHLLAYWSPITQSLVEVFRSALLRSQKELEQLEDEEVQLVLGACKLLDQLLLLRFDEFTLKEWLFVETNPSVITDSTKNAPTTLIDLLAVHTESLSVKSSAVQVTHPIAGQSNKPTLYRVKKVESIGSLRRFFGLFSYINYEQTYSLAGPNLEACCDDVFQDLSVSG</sequence>
<dbReference type="Pfam" id="PF24597">
    <property type="entry name" value="TPR_DOP1_M"/>
    <property type="match status" value="1"/>
</dbReference>
<dbReference type="GO" id="GO:0006895">
    <property type="term" value="P:Golgi to endosome transport"/>
    <property type="evidence" value="ECO:0007669"/>
    <property type="project" value="InterPro"/>
</dbReference>
<keyword evidence="4" id="KW-0333">Golgi apparatus</keyword>
<evidence type="ECO:0000259" key="9">
    <source>
        <dbReference type="Pfam" id="PF24598"/>
    </source>
</evidence>
<dbReference type="PANTHER" id="PTHR14042:SF24">
    <property type="entry name" value="PROTEIN DOPEY-1 HOMOLOG"/>
    <property type="match status" value="1"/>
</dbReference>
<dbReference type="InterPro" id="IPR056457">
    <property type="entry name" value="DOP1_C"/>
</dbReference>
<keyword evidence="5" id="KW-0472">Membrane</keyword>
<dbReference type="InterPro" id="IPR056458">
    <property type="entry name" value="TPR_DOP1_M"/>
</dbReference>
<evidence type="ECO:0000259" key="8">
    <source>
        <dbReference type="Pfam" id="PF24597"/>
    </source>
</evidence>
<dbReference type="Pfam" id="PF24598">
    <property type="entry name" value="DOP1_C"/>
    <property type="match status" value="1"/>
</dbReference>
<protein>
    <submittedName>
        <fullName evidence="10">Uncharacterized protein</fullName>
    </submittedName>
</protein>
<feature type="domain" description="DOP1-like middle TPR" evidence="8">
    <location>
        <begin position="350"/>
        <end position="531"/>
    </location>
</feature>
<dbReference type="Pfam" id="PF04118">
    <property type="entry name" value="Dopey_N"/>
    <property type="match status" value="1"/>
</dbReference>
<dbReference type="PANTHER" id="PTHR14042">
    <property type="entry name" value="DOPEY-RELATED"/>
    <property type="match status" value="1"/>
</dbReference>
<dbReference type="VEuPathDB" id="FungiDB:CJJ09_001539"/>
<dbReference type="VEuPathDB" id="FungiDB:B9J08_001943"/>
<keyword evidence="2" id="KW-0813">Transport</keyword>
<comment type="similarity">
    <text evidence="6">Belongs to the DOP1 family.</text>
</comment>
<gene>
    <name evidence="10" type="ORF">QG37_07694</name>
</gene>
<dbReference type="GO" id="GO:0005768">
    <property type="term" value="C:endosome"/>
    <property type="evidence" value="ECO:0007669"/>
    <property type="project" value="TreeGrafter"/>
</dbReference>
<comment type="caution">
    <text evidence="10">The sequence shown here is derived from an EMBL/GenBank/DDBJ whole genome shotgun (WGS) entry which is preliminary data.</text>
</comment>
<dbReference type="VEuPathDB" id="FungiDB:QG37_07694"/>